<feature type="transmembrane region" description="Helical" evidence="5">
    <location>
        <begin position="160"/>
        <end position="179"/>
    </location>
</feature>
<evidence type="ECO:0000313" key="8">
    <source>
        <dbReference type="Proteomes" id="UP000034661"/>
    </source>
</evidence>
<feature type="transmembrane region" description="Helical" evidence="5">
    <location>
        <begin position="329"/>
        <end position="349"/>
    </location>
</feature>
<dbReference type="PANTHER" id="PTHR23530:SF1">
    <property type="entry name" value="PERMEASE, MAJOR FACILITATOR SUPERFAMILY-RELATED"/>
    <property type="match status" value="1"/>
</dbReference>
<accession>A0A0G1WYG5</accession>
<keyword evidence="4 5" id="KW-0472">Membrane</keyword>
<dbReference type="EMBL" id="LCPJ01000020">
    <property type="protein sequence ID" value="KKU95363.1"/>
    <property type="molecule type" value="Genomic_DNA"/>
</dbReference>
<evidence type="ECO:0000256" key="2">
    <source>
        <dbReference type="ARBA" id="ARBA00022692"/>
    </source>
</evidence>
<feature type="transmembrane region" description="Helical" evidence="5">
    <location>
        <begin position="355"/>
        <end position="379"/>
    </location>
</feature>
<dbReference type="InterPro" id="IPR005829">
    <property type="entry name" value="Sugar_transporter_CS"/>
</dbReference>
<dbReference type="InterPro" id="IPR036259">
    <property type="entry name" value="MFS_trans_sf"/>
</dbReference>
<dbReference type="GO" id="GO:0022857">
    <property type="term" value="F:transmembrane transporter activity"/>
    <property type="evidence" value="ECO:0007669"/>
    <property type="project" value="InterPro"/>
</dbReference>
<protein>
    <recommendedName>
        <fullName evidence="6">Major facilitator superfamily (MFS) profile domain-containing protein</fullName>
    </recommendedName>
</protein>
<evidence type="ECO:0000256" key="5">
    <source>
        <dbReference type="SAM" id="Phobius"/>
    </source>
</evidence>
<organism evidence="7 8">
    <name type="scientific">Candidatus Gottesmanbacteria bacterium GW2011_GWA1_48_13</name>
    <dbReference type="NCBI Taxonomy" id="1618439"/>
    <lineage>
        <taxon>Bacteria</taxon>
        <taxon>Candidatus Gottesmaniibacteriota</taxon>
    </lineage>
</organism>
<dbReference type="Gene3D" id="1.20.1250.20">
    <property type="entry name" value="MFS general substrate transporter like domains"/>
    <property type="match status" value="1"/>
</dbReference>
<dbReference type="PROSITE" id="PS50850">
    <property type="entry name" value="MFS"/>
    <property type="match status" value="1"/>
</dbReference>
<feature type="transmembrane region" description="Helical" evidence="5">
    <location>
        <begin position="7"/>
        <end position="29"/>
    </location>
</feature>
<dbReference type="Pfam" id="PF07690">
    <property type="entry name" value="MFS_1"/>
    <property type="match status" value="1"/>
</dbReference>
<dbReference type="InterPro" id="IPR020846">
    <property type="entry name" value="MFS_dom"/>
</dbReference>
<evidence type="ECO:0000256" key="3">
    <source>
        <dbReference type="ARBA" id="ARBA00022989"/>
    </source>
</evidence>
<dbReference type="Proteomes" id="UP000034661">
    <property type="component" value="Unassembled WGS sequence"/>
</dbReference>
<comment type="subcellular location">
    <subcellularLocation>
        <location evidence="1">Membrane</location>
        <topology evidence="1">Multi-pass membrane protein</topology>
    </subcellularLocation>
</comment>
<keyword evidence="3 5" id="KW-1133">Transmembrane helix</keyword>
<sequence>MERNIRLFSYLNFFTDFIPYAPVAILYFSNVTGSYALGMSVFSLVMLASAFFEIPTGIFSDLIGRKNTVILGATTRILSGILYAIGGTYGMLLAGALFEGLSRSFYSGNNDAMLHDSLTQLKKEGDFHSHFGKTHAMFQVGLGISALLGGILAQWSFALVMWISVIPQLITLALAFFLVEPTVYTKESGNVFVHLKESIRQFRINATLRYVSIVSILKETLGEAGYLFRSAFFISLWPLWAIGISSFVTSIIAALSYYTSGKLINKFGPKKILIGESLFNRSLALIGLGFPSVLSPAIMAVPAITYGVGQTSINMLLQKHFTVKQRATMGSLNSLAGSIGFGLFAIVVGKIGDWYGARIALIITQLLLFSPLIFYRLIFKKNQTT</sequence>
<evidence type="ECO:0000256" key="4">
    <source>
        <dbReference type="ARBA" id="ARBA00023136"/>
    </source>
</evidence>
<dbReference type="InterPro" id="IPR011701">
    <property type="entry name" value="MFS"/>
</dbReference>
<comment type="caution">
    <text evidence="7">The sequence shown here is derived from an EMBL/GenBank/DDBJ whole genome shotgun (WGS) entry which is preliminary data.</text>
</comment>
<dbReference type="AlphaFoldDB" id="A0A0G1WYG5"/>
<name>A0A0G1WYG5_9BACT</name>
<feature type="transmembrane region" description="Helical" evidence="5">
    <location>
        <begin position="77"/>
        <end position="98"/>
    </location>
</feature>
<gene>
    <name evidence="7" type="ORF">UY27_C0020G0015</name>
</gene>
<feature type="transmembrane region" description="Helical" evidence="5">
    <location>
        <begin position="237"/>
        <end position="260"/>
    </location>
</feature>
<evidence type="ECO:0000259" key="6">
    <source>
        <dbReference type="PROSITE" id="PS50850"/>
    </source>
</evidence>
<proteinExistence type="predicted"/>
<feature type="transmembrane region" description="Helical" evidence="5">
    <location>
        <begin position="35"/>
        <end position="56"/>
    </location>
</feature>
<feature type="transmembrane region" description="Helical" evidence="5">
    <location>
        <begin position="297"/>
        <end position="317"/>
    </location>
</feature>
<dbReference type="InterPro" id="IPR053160">
    <property type="entry name" value="MFS_DHA3_Transporter"/>
</dbReference>
<feature type="domain" description="Major facilitator superfamily (MFS) profile" evidence="6">
    <location>
        <begin position="1"/>
        <end position="383"/>
    </location>
</feature>
<evidence type="ECO:0000313" key="7">
    <source>
        <dbReference type="EMBL" id="KKU95363.1"/>
    </source>
</evidence>
<dbReference type="SUPFAM" id="SSF103473">
    <property type="entry name" value="MFS general substrate transporter"/>
    <property type="match status" value="1"/>
</dbReference>
<dbReference type="PROSITE" id="PS00216">
    <property type="entry name" value="SUGAR_TRANSPORT_1"/>
    <property type="match status" value="1"/>
</dbReference>
<reference evidence="7 8" key="1">
    <citation type="journal article" date="2015" name="Nature">
        <title>rRNA introns, odd ribosomes, and small enigmatic genomes across a large radiation of phyla.</title>
        <authorList>
            <person name="Brown C.T."/>
            <person name="Hug L.A."/>
            <person name="Thomas B.C."/>
            <person name="Sharon I."/>
            <person name="Castelle C.J."/>
            <person name="Singh A."/>
            <person name="Wilkins M.J."/>
            <person name="Williams K.H."/>
            <person name="Banfield J.F."/>
        </authorList>
    </citation>
    <scope>NUCLEOTIDE SEQUENCE [LARGE SCALE GENOMIC DNA]</scope>
</reference>
<keyword evidence="2 5" id="KW-0812">Transmembrane</keyword>
<dbReference type="PANTHER" id="PTHR23530">
    <property type="entry name" value="TRANSPORT PROTEIN-RELATED"/>
    <property type="match status" value="1"/>
</dbReference>
<dbReference type="GO" id="GO:0016020">
    <property type="term" value="C:membrane"/>
    <property type="evidence" value="ECO:0007669"/>
    <property type="project" value="UniProtKB-SubCell"/>
</dbReference>
<evidence type="ECO:0000256" key="1">
    <source>
        <dbReference type="ARBA" id="ARBA00004141"/>
    </source>
</evidence>